<gene>
    <name evidence="7" type="ORF">GCM10010326_06670</name>
</gene>
<feature type="binding site" evidence="5">
    <location>
        <position position="312"/>
    </location>
    <ligand>
        <name>FAD</name>
        <dbReference type="ChEBI" id="CHEBI:57692"/>
    </ligand>
</feature>
<evidence type="ECO:0000313" key="7">
    <source>
        <dbReference type="EMBL" id="GGY17091.1"/>
    </source>
</evidence>
<feature type="binding site" evidence="5">
    <location>
        <position position="64"/>
    </location>
    <ligand>
        <name>FAD</name>
        <dbReference type="ChEBI" id="CHEBI:57692"/>
    </ligand>
</feature>
<comment type="domain">
    <text evidence="5">Consists of an N-terminal FAD-binding domain with a Rossman fold and a C-terminal substrate-binding domain.</text>
</comment>
<dbReference type="Pfam" id="PF01494">
    <property type="entry name" value="FAD_binding_3"/>
    <property type="match status" value="1"/>
</dbReference>
<dbReference type="PANTHER" id="PTHR46972">
    <property type="entry name" value="MONOOXYGENASE ASQM-RELATED"/>
    <property type="match status" value="1"/>
</dbReference>
<proteinExistence type="inferred from homology"/>
<dbReference type="GeneID" id="96288686"/>
<keyword evidence="5" id="KW-0521">NADP</keyword>
<dbReference type="EMBL" id="BMUU01000001">
    <property type="protein sequence ID" value="GGY17091.1"/>
    <property type="molecule type" value="Genomic_DNA"/>
</dbReference>
<evidence type="ECO:0000259" key="6">
    <source>
        <dbReference type="Pfam" id="PF01494"/>
    </source>
</evidence>
<keyword evidence="5" id="KW-0547">Nucleotide-binding</keyword>
<comment type="subcellular location">
    <subcellularLocation>
        <location evidence="5">Cytoplasm</location>
    </subcellularLocation>
</comment>
<reference evidence="8" key="1">
    <citation type="journal article" date="2019" name="Int. J. Syst. Evol. Microbiol.">
        <title>The Global Catalogue of Microorganisms (GCM) 10K type strain sequencing project: providing services to taxonomists for standard genome sequencing and annotation.</title>
        <authorList>
            <consortium name="The Broad Institute Genomics Platform"/>
            <consortium name="The Broad Institute Genome Sequencing Center for Infectious Disease"/>
            <person name="Wu L."/>
            <person name="Ma J."/>
        </authorList>
    </citation>
    <scope>NUCLEOTIDE SEQUENCE [LARGE SCALE GENOMIC DNA]</scope>
    <source>
        <strain evidence="8">JCM 4594</strain>
    </source>
</reference>
<dbReference type="InterPro" id="IPR002938">
    <property type="entry name" value="FAD-bd"/>
</dbReference>
<dbReference type="PRINTS" id="PR00420">
    <property type="entry name" value="RNGMNOXGNASE"/>
</dbReference>
<keyword evidence="5" id="KW-0963">Cytoplasm</keyword>
<sequence>MSIHPNTTANPAAPTGIPHHDVAIIGAGLGGLTLARVLRVNGIHADVFDLDASPDARTQGGMLDIHEETGQEALRAAQLHDEFLAKVHPGGQSMRVLDKHAHVLREEPDDGTGGRPEIDRGDLRGLLLGSLPPGAVHWNAKVTGARPTGGGVHEVTLADGSVFTTALLIGADGAWSRVRPLLSGATPAYTGISFVELDLLDAEARHPEAARLIGGGMFFALGDDKGFLGHRETDGSLHLYTALRADEDWLSTIDFTDTAAARTALLAHFDNWAPALRQLVTDADGPLTARPIHALPIGHRWERVPGVTLLGDAAHLMSPFAGEGANLAMKDGADLGLALARHAGDTEAALAAYEEALFPRSEATARESADGLEAIFNARAPQPLLDMFAAFDAERD</sequence>
<comment type="cofactor">
    <cofactor evidence="5">
        <name>FAD</name>
        <dbReference type="ChEBI" id="CHEBI:57692"/>
    </cofactor>
</comment>
<comment type="caution">
    <text evidence="7">The sequence shown here is derived from an EMBL/GenBank/DDBJ whole genome shotgun (WGS) entry which is preliminary data.</text>
</comment>
<name>A0ABQ2ZI23_9ACTN</name>
<evidence type="ECO:0000313" key="8">
    <source>
        <dbReference type="Proteomes" id="UP000600946"/>
    </source>
</evidence>
<comment type="similarity">
    <text evidence="5">Belongs to the aromatic-ring hydroxylase family. TetX subfamily.</text>
</comment>
<feature type="binding site" evidence="5">
    <location>
        <position position="57"/>
    </location>
    <ligand>
        <name>NADPH</name>
        <dbReference type="ChEBI" id="CHEBI:57783"/>
    </ligand>
</feature>
<feature type="binding site" evidence="5">
    <location>
        <position position="120"/>
    </location>
    <ligand>
        <name>FAD</name>
        <dbReference type="ChEBI" id="CHEBI:57692"/>
    </ligand>
</feature>
<dbReference type="SUPFAM" id="SSF51905">
    <property type="entry name" value="FAD/NAD(P)-binding domain"/>
    <property type="match status" value="1"/>
</dbReference>
<evidence type="ECO:0000256" key="2">
    <source>
        <dbReference type="ARBA" id="ARBA00022827"/>
    </source>
</evidence>
<keyword evidence="2 5" id="KW-0274">FAD</keyword>
<dbReference type="InterPro" id="IPR036188">
    <property type="entry name" value="FAD/NAD-bd_sf"/>
</dbReference>
<comment type="function">
    <text evidence="5">An FAD-requiring monooxygenase active on some tetracycline antibiotic derivatives, which leads to their inactivation. Hydroxylates carbon 11a of tetracycline and some analogs.</text>
</comment>
<dbReference type="EC" id="1.14.13.-" evidence="5"/>
<dbReference type="PANTHER" id="PTHR46972:SF1">
    <property type="entry name" value="FAD DEPENDENT OXIDOREDUCTASE DOMAIN-CONTAINING PROTEIN"/>
    <property type="match status" value="1"/>
</dbReference>
<dbReference type="Proteomes" id="UP000600946">
    <property type="component" value="Unassembled WGS sequence"/>
</dbReference>
<evidence type="ECO:0000256" key="3">
    <source>
        <dbReference type="ARBA" id="ARBA00023002"/>
    </source>
</evidence>
<organism evidence="7 8">
    <name type="scientific">Streptomyces xanthochromogenes</name>
    <dbReference type="NCBI Taxonomy" id="67384"/>
    <lineage>
        <taxon>Bacteria</taxon>
        <taxon>Bacillati</taxon>
        <taxon>Actinomycetota</taxon>
        <taxon>Actinomycetes</taxon>
        <taxon>Kitasatosporales</taxon>
        <taxon>Streptomycetaceae</taxon>
        <taxon>Streptomyces</taxon>
    </lineage>
</organism>
<dbReference type="Gene3D" id="3.50.50.60">
    <property type="entry name" value="FAD/NAD(P)-binding domain"/>
    <property type="match status" value="1"/>
</dbReference>
<protein>
    <recommendedName>
        <fullName evidence="5">Flavin-dependent monooxygenase</fullName>
    </recommendedName>
    <alternativeName>
        <fullName evidence="5">TetX monooxygenase</fullName>
        <shortName evidence="5">TetX</shortName>
        <ecNumber evidence="5">1.14.13.-</ecNumber>
    </alternativeName>
</protein>
<keyword evidence="1 5" id="KW-0285">Flavoprotein</keyword>
<keyword evidence="8" id="KW-1185">Reference proteome</keyword>
<evidence type="ECO:0000256" key="4">
    <source>
        <dbReference type="ARBA" id="ARBA00023033"/>
    </source>
</evidence>
<evidence type="ECO:0000256" key="5">
    <source>
        <dbReference type="HAMAP-Rule" id="MF_00845"/>
    </source>
</evidence>
<dbReference type="RefSeq" id="WP_190026108.1">
    <property type="nucleotide sequence ID" value="NZ_BMUU01000001.1"/>
</dbReference>
<feature type="domain" description="FAD-binding" evidence="6">
    <location>
        <begin position="21"/>
        <end position="366"/>
    </location>
</feature>
<accession>A0ABQ2ZI23</accession>
<dbReference type="HAMAP" id="MF_00845">
    <property type="entry name" value="TetX_monooxygenase"/>
    <property type="match status" value="1"/>
</dbReference>
<comment type="subunit">
    <text evidence="5">Monomer.</text>
</comment>
<keyword evidence="3 5" id="KW-0560">Oxidoreductase</keyword>
<dbReference type="InterPro" id="IPR043683">
    <property type="entry name" value="TetX_monooxygenase"/>
</dbReference>
<keyword evidence="4 5" id="KW-0503">Monooxygenase</keyword>
<evidence type="ECO:0000256" key="1">
    <source>
        <dbReference type="ARBA" id="ARBA00022630"/>
    </source>
</evidence>
<comment type="catalytic activity">
    <reaction evidence="5">
        <text>a tetracycline + NADPH + O2 + H(+) = an 11a-hydroxytetracycline + NADP(+) + H2O</text>
        <dbReference type="Rhea" id="RHEA:61444"/>
        <dbReference type="ChEBI" id="CHEBI:15377"/>
        <dbReference type="ChEBI" id="CHEBI:15378"/>
        <dbReference type="ChEBI" id="CHEBI:15379"/>
        <dbReference type="ChEBI" id="CHEBI:57783"/>
        <dbReference type="ChEBI" id="CHEBI:58349"/>
        <dbReference type="ChEBI" id="CHEBI:144644"/>
        <dbReference type="ChEBI" id="CHEBI:144645"/>
    </reaction>
</comment>